<dbReference type="InterPro" id="IPR036573">
    <property type="entry name" value="CBM_sf_5/12"/>
</dbReference>
<dbReference type="Pfam" id="PF01447">
    <property type="entry name" value="Peptidase_M4"/>
    <property type="match status" value="1"/>
</dbReference>
<dbReference type="CDD" id="cd12215">
    <property type="entry name" value="ChiC_BD"/>
    <property type="match status" value="1"/>
</dbReference>
<comment type="similarity">
    <text evidence="1">Belongs to the peptidase M4 family.</text>
</comment>
<dbReference type="Pfam" id="PF07504">
    <property type="entry name" value="FTP"/>
    <property type="match status" value="1"/>
</dbReference>
<dbReference type="SUPFAM" id="SSF55486">
    <property type="entry name" value="Metalloproteases ('zincins'), catalytic domain"/>
    <property type="match status" value="1"/>
</dbReference>
<proteinExistence type="inferred from homology"/>
<dbReference type="InterPro" id="IPR023612">
    <property type="entry name" value="Peptidase_M4"/>
</dbReference>
<dbReference type="PANTHER" id="PTHR33794">
    <property type="entry name" value="BACILLOLYSIN"/>
    <property type="match status" value="1"/>
</dbReference>
<evidence type="ECO:0000256" key="7">
    <source>
        <dbReference type="ARBA" id="ARBA00023049"/>
    </source>
</evidence>
<dbReference type="Pfam" id="PF02868">
    <property type="entry name" value="Peptidase_M4_C"/>
    <property type="match status" value="1"/>
</dbReference>
<dbReference type="RefSeq" id="WP_308197675.1">
    <property type="nucleotide sequence ID" value="NZ_JAMZDZ010000001.1"/>
</dbReference>
<sequence length="790" mass="78460">MKPIPLRITLAATAAVAGLALVMPGVSLASARPQAQPAAQTASTAQSAALAATAADRVADGGLDALAKGPNESFVRRDVVAGSGGLQYVSYERSFRGLPVLGGDAVVVTDKAGTVRDTASALGRGVRLASVTPKVSASRATAVARKQLSKIEQATPARLVVFATPSGDRLAYEVVLEGVRANAPSRLHVVVDAADAQVIDLRDDVREGSGNGYYNGQVTLTTSGSGSSYSMTDNTRPGLQCGGQTGGAYTGTDDSWGNGTGTSLETACVDALYAVQREWDMLGAWLGRSGINGSGGGFPARVGLNEVNAYWNGSYTNFGHNQSNTGQATSIDVVAHEFGHAIFQTTPGGAGSGNENGGLNESTGDIFGALTEAYANNPNDPPDFLVGEEVNLTGAGPIRNMYNPSALSDPNCYSSAIPNTEVHSAAGPNNHWFYLTAIGSAGGGGNPSSPTCNGGSVTGIGIQKAGQIYMGALNLKTSGWRYVNVRTATLRAAVNLFGASSAECRTVKAAWDAVSVPAQSGEAQCSTATNDFSVSVSPASGTVQRGATGSTTVSTATTSGSAQSVALSASGLPSGVTATFSPATVTSGGSSTLTLAASASAALGSATVTVTGTGSSATHTASYTVTVTSQPGGNDFSVSLSPSSATVAPGNSATASVATATTSGSAQSVALSVTGTPTGVTASVSPGTVTSGGSATLSIAVAAGATAGTYSLTVTGVGTSASHSAVFTLTISGGGGGGCGGLPEWTATTPYAPDDLVSYNGHRWKSTWWSTGAQPGAPGSWAVWSDQGAC</sequence>
<dbReference type="SUPFAM" id="SSF51055">
    <property type="entry name" value="Carbohydrate binding domain"/>
    <property type="match status" value="1"/>
</dbReference>
<keyword evidence="11" id="KW-1185">Reference proteome</keyword>
<keyword evidence="3" id="KW-0479">Metal-binding</keyword>
<dbReference type="InterPro" id="IPR013856">
    <property type="entry name" value="Peptidase_M4_domain"/>
</dbReference>
<dbReference type="PANTHER" id="PTHR33794:SF1">
    <property type="entry name" value="BACILLOLYSIN"/>
    <property type="match status" value="1"/>
</dbReference>
<protein>
    <submittedName>
        <fullName evidence="10">M4 family metallopeptidase</fullName>
    </submittedName>
</protein>
<dbReference type="Proteomes" id="UP001595816">
    <property type="component" value="Unassembled WGS sequence"/>
</dbReference>
<dbReference type="Gene3D" id="3.10.170.10">
    <property type="match status" value="1"/>
</dbReference>
<accession>A0ABV8LP02</accession>
<name>A0ABV8LP02_9ACTN</name>
<keyword evidence="2" id="KW-0645">Protease</keyword>
<dbReference type="Gene3D" id="3.10.450.490">
    <property type="match status" value="1"/>
</dbReference>
<keyword evidence="4 8" id="KW-0732">Signal</keyword>
<evidence type="ECO:0000256" key="2">
    <source>
        <dbReference type="ARBA" id="ARBA00022670"/>
    </source>
</evidence>
<comment type="caution">
    <text evidence="10">The sequence shown here is derived from an EMBL/GenBank/DDBJ whole genome shotgun (WGS) entry which is preliminary data.</text>
</comment>
<dbReference type="CDD" id="cd09597">
    <property type="entry name" value="M4_TLP"/>
    <property type="match status" value="1"/>
</dbReference>
<dbReference type="InterPro" id="IPR001570">
    <property type="entry name" value="Peptidase_M4_C_domain"/>
</dbReference>
<keyword evidence="5" id="KW-0378">Hydrolase</keyword>
<dbReference type="SMART" id="SM00495">
    <property type="entry name" value="ChtBD3"/>
    <property type="match status" value="1"/>
</dbReference>
<gene>
    <name evidence="10" type="ORF">ACFOZ4_17890</name>
</gene>
<evidence type="ECO:0000256" key="6">
    <source>
        <dbReference type="ARBA" id="ARBA00022833"/>
    </source>
</evidence>
<dbReference type="PRINTS" id="PR00730">
    <property type="entry name" value="THERMOLYSIN"/>
</dbReference>
<evidence type="ECO:0000256" key="4">
    <source>
        <dbReference type="ARBA" id="ARBA00022729"/>
    </source>
</evidence>
<organism evidence="10 11">
    <name type="scientific">Hamadaea flava</name>
    <dbReference type="NCBI Taxonomy" id="1742688"/>
    <lineage>
        <taxon>Bacteria</taxon>
        <taxon>Bacillati</taxon>
        <taxon>Actinomycetota</taxon>
        <taxon>Actinomycetes</taxon>
        <taxon>Micromonosporales</taxon>
        <taxon>Micromonosporaceae</taxon>
        <taxon>Hamadaea</taxon>
    </lineage>
</organism>
<feature type="domain" description="Chitin-binding type-3" evidence="9">
    <location>
        <begin position="742"/>
        <end position="787"/>
    </location>
</feature>
<dbReference type="Gene3D" id="2.10.10.20">
    <property type="entry name" value="Carbohydrate-binding module superfamily 5/12"/>
    <property type="match status" value="1"/>
</dbReference>
<dbReference type="InterPro" id="IPR050728">
    <property type="entry name" value="Zinc_Metalloprotease_M4"/>
</dbReference>
<keyword evidence="6" id="KW-0862">Zinc</keyword>
<evidence type="ECO:0000313" key="10">
    <source>
        <dbReference type="EMBL" id="MFC4132484.1"/>
    </source>
</evidence>
<reference evidence="11" key="1">
    <citation type="journal article" date="2019" name="Int. J. Syst. Evol. Microbiol.">
        <title>The Global Catalogue of Microorganisms (GCM) 10K type strain sequencing project: providing services to taxonomists for standard genome sequencing and annotation.</title>
        <authorList>
            <consortium name="The Broad Institute Genomics Platform"/>
            <consortium name="The Broad Institute Genome Sequencing Center for Infectious Disease"/>
            <person name="Wu L."/>
            <person name="Ma J."/>
        </authorList>
    </citation>
    <scope>NUCLEOTIDE SEQUENCE [LARGE SCALE GENOMIC DNA]</scope>
    <source>
        <strain evidence="11">CGMCC 4.7289</strain>
    </source>
</reference>
<feature type="chain" id="PRO_5045219981" evidence="8">
    <location>
        <begin position="30"/>
        <end position="790"/>
    </location>
</feature>
<evidence type="ECO:0000313" key="11">
    <source>
        <dbReference type="Proteomes" id="UP001595816"/>
    </source>
</evidence>
<evidence type="ECO:0000259" key="9">
    <source>
        <dbReference type="SMART" id="SM00495"/>
    </source>
</evidence>
<feature type="signal peptide" evidence="8">
    <location>
        <begin position="1"/>
        <end position="29"/>
    </location>
</feature>
<dbReference type="EMBL" id="JBHSAY010000009">
    <property type="protein sequence ID" value="MFC4132484.1"/>
    <property type="molecule type" value="Genomic_DNA"/>
</dbReference>
<evidence type="ECO:0000256" key="8">
    <source>
        <dbReference type="SAM" id="SignalP"/>
    </source>
</evidence>
<evidence type="ECO:0000256" key="3">
    <source>
        <dbReference type="ARBA" id="ARBA00022723"/>
    </source>
</evidence>
<evidence type="ECO:0000256" key="5">
    <source>
        <dbReference type="ARBA" id="ARBA00022801"/>
    </source>
</evidence>
<dbReference type="InterPro" id="IPR027268">
    <property type="entry name" value="Peptidase_M4/M1_CTD_sf"/>
</dbReference>
<dbReference type="InterPro" id="IPR003610">
    <property type="entry name" value="CBM5/12"/>
</dbReference>
<keyword evidence="7" id="KW-0482">Metalloprotease</keyword>
<dbReference type="Gene3D" id="1.10.390.10">
    <property type="entry name" value="Neutral Protease Domain 2"/>
    <property type="match status" value="1"/>
</dbReference>
<dbReference type="InterPro" id="IPR011096">
    <property type="entry name" value="FTP_domain"/>
</dbReference>
<evidence type="ECO:0000256" key="1">
    <source>
        <dbReference type="ARBA" id="ARBA00009388"/>
    </source>
</evidence>